<evidence type="ECO:0000313" key="6">
    <source>
        <dbReference type="EMBL" id="KAJ1921809.1"/>
    </source>
</evidence>
<dbReference type="GO" id="GO:0008289">
    <property type="term" value="F:lipid binding"/>
    <property type="evidence" value="ECO:0007669"/>
    <property type="project" value="TreeGrafter"/>
</dbReference>
<accession>A0A9W8A8L7</accession>
<dbReference type="InterPro" id="IPR036028">
    <property type="entry name" value="SH3-like_dom_sf"/>
</dbReference>
<dbReference type="SUPFAM" id="SSF50044">
    <property type="entry name" value="SH3-domain"/>
    <property type="match status" value="1"/>
</dbReference>
<organism evidence="6 7">
    <name type="scientific">Tieghemiomyces parasiticus</name>
    <dbReference type="NCBI Taxonomy" id="78921"/>
    <lineage>
        <taxon>Eukaryota</taxon>
        <taxon>Fungi</taxon>
        <taxon>Fungi incertae sedis</taxon>
        <taxon>Zoopagomycota</taxon>
        <taxon>Kickxellomycotina</taxon>
        <taxon>Dimargaritomycetes</taxon>
        <taxon>Dimargaritales</taxon>
        <taxon>Dimargaritaceae</taxon>
        <taxon>Tieghemiomyces</taxon>
    </lineage>
</organism>
<dbReference type="Gene3D" id="1.20.1270.60">
    <property type="entry name" value="Arfaptin homology (AH) domain/BAR domain"/>
    <property type="match status" value="1"/>
</dbReference>
<feature type="domain" description="BAR" evidence="5">
    <location>
        <begin position="17"/>
        <end position="257"/>
    </location>
</feature>
<comment type="caution">
    <text evidence="6">The sequence shown here is derived from an EMBL/GenBank/DDBJ whole genome shotgun (WGS) entry which is preliminary data.</text>
</comment>
<dbReference type="SMART" id="SM00326">
    <property type="entry name" value="SH3"/>
    <property type="match status" value="1"/>
</dbReference>
<dbReference type="FunFam" id="2.30.30.40:FF:000100">
    <property type="entry name" value="SH3 domain-containing YSC84-like protein 1"/>
    <property type="match status" value="1"/>
</dbReference>
<dbReference type="SUPFAM" id="SSF103657">
    <property type="entry name" value="BAR/IMD domain-like"/>
    <property type="match status" value="1"/>
</dbReference>
<dbReference type="GO" id="GO:0031097">
    <property type="term" value="C:medial cortex"/>
    <property type="evidence" value="ECO:0007669"/>
    <property type="project" value="TreeGrafter"/>
</dbReference>
<dbReference type="InterPro" id="IPR004148">
    <property type="entry name" value="BAR_dom"/>
</dbReference>
<dbReference type="CDD" id="cd00174">
    <property type="entry name" value="SH3"/>
    <property type="match status" value="1"/>
</dbReference>
<feature type="domain" description="SH3" evidence="4">
    <location>
        <begin position="467"/>
        <end position="526"/>
    </location>
</feature>
<dbReference type="InterPro" id="IPR027267">
    <property type="entry name" value="AH/BAR_dom_sf"/>
</dbReference>
<dbReference type="GO" id="GO:0051666">
    <property type="term" value="P:actin cortical patch localization"/>
    <property type="evidence" value="ECO:0007669"/>
    <property type="project" value="InterPro"/>
</dbReference>
<dbReference type="EMBL" id="JANBPT010000411">
    <property type="protein sequence ID" value="KAJ1921809.1"/>
    <property type="molecule type" value="Genomic_DNA"/>
</dbReference>
<keyword evidence="7" id="KW-1185">Reference proteome</keyword>
<feature type="region of interest" description="Disordered" evidence="3">
    <location>
        <begin position="311"/>
        <end position="346"/>
    </location>
</feature>
<dbReference type="InterPro" id="IPR001452">
    <property type="entry name" value="SH3_domain"/>
</dbReference>
<evidence type="ECO:0000259" key="5">
    <source>
        <dbReference type="PROSITE" id="PS51021"/>
    </source>
</evidence>
<feature type="compositionally biased region" description="Low complexity" evidence="3">
    <location>
        <begin position="318"/>
        <end position="338"/>
    </location>
</feature>
<dbReference type="PANTHER" id="PTHR47174">
    <property type="entry name" value="BRIDGING INTEGRATOR 3"/>
    <property type="match status" value="1"/>
</dbReference>
<dbReference type="SMART" id="SM00721">
    <property type="entry name" value="BAR"/>
    <property type="match status" value="1"/>
</dbReference>
<dbReference type="PROSITE" id="PS50002">
    <property type="entry name" value="SH3"/>
    <property type="match status" value="1"/>
</dbReference>
<dbReference type="Gene3D" id="2.30.30.40">
    <property type="entry name" value="SH3 Domains"/>
    <property type="match status" value="1"/>
</dbReference>
<dbReference type="AlphaFoldDB" id="A0A9W8A8L7"/>
<dbReference type="Pfam" id="PF03114">
    <property type="entry name" value="BAR"/>
    <property type="match status" value="1"/>
</dbReference>
<evidence type="ECO:0000256" key="3">
    <source>
        <dbReference type="SAM" id="MobiDB-lite"/>
    </source>
</evidence>
<dbReference type="GO" id="GO:0015629">
    <property type="term" value="C:actin cytoskeleton"/>
    <property type="evidence" value="ECO:0007669"/>
    <property type="project" value="TreeGrafter"/>
</dbReference>
<evidence type="ECO:0000256" key="1">
    <source>
        <dbReference type="ARBA" id="ARBA00022443"/>
    </source>
</evidence>
<dbReference type="OrthoDB" id="5971719at2759"/>
<dbReference type="Proteomes" id="UP001150569">
    <property type="component" value="Unassembled WGS sequence"/>
</dbReference>
<proteinExistence type="predicted"/>
<dbReference type="InterPro" id="IPR046982">
    <property type="entry name" value="BIN3/RVS161-like"/>
</dbReference>
<sequence>MSWRGMKKALNRLPHQVMSKVGQSERTVDEEYEAAARQITEMRHSATRLNVDAQRFRDSVSDVVNSQYNFIANLCDLYRPLTANDVDMVPPEHPKHVIQNGTPAQIQLLESALQQVSAVRDRVFPELDLIDRCVVNPTAEFLRLMGQIGKVMEKRERKLVDYDRTRGTLRKLREKDERGLGEEQKIHTLDNHFEVASRDYNFYNDQLKDDLPRILQLRSQLMEPCLVNFYKLQLKVSQLMVFYLQNLIQSSGFDPNSPALSAYLHHAQHVKALLAGVSVAGHFHTEAQLDAPPEAKASPLNKATGLFTRKKSNGSLHSLSSAPSVTPAASTTAAGPSSNMSTMPQSAGAYDTKLGATAFPAAYGSPVPPPADGMVMPNPPPSTHAATAQEPPPPAYTPSDTVIPPSYVQTAGGAAPGYDLSANAKSAAMAAGTVGAAAGEAKGAAGTAAMGGGGGDGYHNAEAAGYDAPMLAIALYDYTAQEGDDLSFKADDKIEILGKTNSTEDWWKGKCNGQVGMFPANYVRIM</sequence>
<keyword evidence="1 2" id="KW-0728">SH3 domain</keyword>
<dbReference type="PRINTS" id="PR00452">
    <property type="entry name" value="SH3DOMAIN"/>
</dbReference>
<dbReference type="Pfam" id="PF00018">
    <property type="entry name" value="SH3_1"/>
    <property type="match status" value="1"/>
</dbReference>
<reference evidence="6" key="1">
    <citation type="submission" date="2022-07" db="EMBL/GenBank/DDBJ databases">
        <title>Phylogenomic reconstructions and comparative analyses of Kickxellomycotina fungi.</title>
        <authorList>
            <person name="Reynolds N.K."/>
            <person name="Stajich J.E."/>
            <person name="Barry K."/>
            <person name="Grigoriev I.V."/>
            <person name="Crous P."/>
            <person name="Smith M.E."/>
        </authorList>
    </citation>
    <scope>NUCLEOTIDE SEQUENCE</scope>
    <source>
        <strain evidence="6">RSA 861</strain>
    </source>
</reference>
<dbReference type="GO" id="GO:0097320">
    <property type="term" value="P:plasma membrane tubulation"/>
    <property type="evidence" value="ECO:0007669"/>
    <property type="project" value="TreeGrafter"/>
</dbReference>
<name>A0A9W8A8L7_9FUNG</name>
<dbReference type="GO" id="GO:1990528">
    <property type="term" value="C:Rvs161p-Rvs167p complex"/>
    <property type="evidence" value="ECO:0007669"/>
    <property type="project" value="TreeGrafter"/>
</dbReference>
<evidence type="ECO:0000256" key="2">
    <source>
        <dbReference type="PROSITE-ProRule" id="PRU00192"/>
    </source>
</evidence>
<dbReference type="PROSITE" id="PS51021">
    <property type="entry name" value="BAR"/>
    <property type="match status" value="1"/>
</dbReference>
<protein>
    <submittedName>
        <fullName evidence="6">BAR adaptor protein Hob1</fullName>
    </submittedName>
</protein>
<evidence type="ECO:0000259" key="4">
    <source>
        <dbReference type="PROSITE" id="PS50002"/>
    </source>
</evidence>
<dbReference type="PANTHER" id="PTHR47174:SF1">
    <property type="entry name" value="REDUCED VIABILITY UPON STARVATION PROTEIN 167"/>
    <property type="match status" value="1"/>
</dbReference>
<dbReference type="GO" id="GO:0043332">
    <property type="term" value="C:mating projection tip"/>
    <property type="evidence" value="ECO:0007669"/>
    <property type="project" value="TreeGrafter"/>
</dbReference>
<dbReference type="GO" id="GO:0006897">
    <property type="term" value="P:endocytosis"/>
    <property type="evidence" value="ECO:0007669"/>
    <property type="project" value="InterPro"/>
</dbReference>
<evidence type="ECO:0000313" key="7">
    <source>
        <dbReference type="Proteomes" id="UP001150569"/>
    </source>
</evidence>
<gene>
    <name evidence="6" type="primary">hob1_2</name>
    <name evidence="6" type="ORF">IWQ60_006688</name>
</gene>
<feature type="region of interest" description="Disordered" evidence="3">
    <location>
        <begin position="370"/>
        <end position="395"/>
    </location>
</feature>
<feature type="compositionally biased region" description="Pro residues" evidence="3">
    <location>
        <begin position="370"/>
        <end position="382"/>
    </location>
</feature>